<dbReference type="PANTHER" id="PTHR31973">
    <property type="entry name" value="POLYPROTEIN, PUTATIVE-RELATED"/>
    <property type="match status" value="1"/>
</dbReference>
<comment type="caution">
    <text evidence="2">The sequence shown here is derived from an EMBL/GenBank/DDBJ whole genome shotgun (WGS) entry which is preliminary data.</text>
</comment>
<keyword evidence="3" id="KW-1185">Reference proteome</keyword>
<feature type="region of interest" description="Disordered" evidence="1">
    <location>
        <begin position="95"/>
        <end position="136"/>
    </location>
</feature>
<dbReference type="AlphaFoldDB" id="A0AAV3QY13"/>
<protein>
    <submittedName>
        <fullName evidence="2">Uncharacterized protein</fullName>
    </submittedName>
</protein>
<sequence>MVCMEESFDTSSYFLEALTNYLGHDHHFRITFMSDRQKGLINAVKEKCPNSLQRHCPRHLYANFRKKCPGVRLRQLFWKLQFKINVCGEKLNHNGNLLNSPKKGGRQKMSRRKEQWKIGGSTSKTTPSDKIDQPRTGHGRCGFCKELGHNRLTCPHISNEERVRKKATRKSKSKCAPSSCTHD</sequence>
<evidence type="ECO:0000313" key="2">
    <source>
        <dbReference type="EMBL" id="GAA0167762.1"/>
    </source>
</evidence>
<feature type="region of interest" description="Disordered" evidence="1">
    <location>
        <begin position="161"/>
        <end position="183"/>
    </location>
</feature>
<proteinExistence type="predicted"/>
<name>A0AAV3QY13_LITER</name>
<dbReference type="PANTHER" id="PTHR31973:SF187">
    <property type="entry name" value="MUTATOR TRANSPOSASE MUDRA PROTEIN"/>
    <property type="match status" value="1"/>
</dbReference>
<reference evidence="2 3" key="1">
    <citation type="submission" date="2024-01" db="EMBL/GenBank/DDBJ databases">
        <title>The complete chloroplast genome sequence of Lithospermum erythrorhizon: insights into the phylogenetic relationship among Boraginaceae species and the maternal lineages of purple gromwells.</title>
        <authorList>
            <person name="Okada T."/>
            <person name="Watanabe K."/>
        </authorList>
    </citation>
    <scope>NUCLEOTIDE SEQUENCE [LARGE SCALE GENOMIC DNA]</scope>
</reference>
<dbReference type="Proteomes" id="UP001454036">
    <property type="component" value="Unassembled WGS sequence"/>
</dbReference>
<feature type="compositionally biased region" description="Basic residues" evidence="1">
    <location>
        <begin position="164"/>
        <end position="173"/>
    </location>
</feature>
<evidence type="ECO:0000313" key="3">
    <source>
        <dbReference type="Proteomes" id="UP001454036"/>
    </source>
</evidence>
<accession>A0AAV3QY13</accession>
<dbReference type="EMBL" id="BAABME010006219">
    <property type="protein sequence ID" value="GAA0167762.1"/>
    <property type="molecule type" value="Genomic_DNA"/>
</dbReference>
<gene>
    <name evidence="2" type="ORF">LIER_22622</name>
</gene>
<evidence type="ECO:0000256" key="1">
    <source>
        <dbReference type="SAM" id="MobiDB-lite"/>
    </source>
</evidence>
<organism evidence="2 3">
    <name type="scientific">Lithospermum erythrorhizon</name>
    <name type="common">Purple gromwell</name>
    <name type="synonym">Lithospermum officinale var. erythrorhizon</name>
    <dbReference type="NCBI Taxonomy" id="34254"/>
    <lineage>
        <taxon>Eukaryota</taxon>
        <taxon>Viridiplantae</taxon>
        <taxon>Streptophyta</taxon>
        <taxon>Embryophyta</taxon>
        <taxon>Tracheophyta</taxon>
        <taxon>Spermatophyta</taxon>
        <taxon>Magnoliopsida</taxon>
        <taxon>eudicotyledons</taxon>
        <taxon>Gunneridae</taxon>
        <taxon>Pentapetalae</taxon>
        <taxon>asterids</taxon>
        <taxon>lamiids</taxon>
        <taxon>Boraginales</taxon>
        <taxon>Boraginaceae</taxon>
        <taxon>Boraginoideae</taxon>
        <taxon>Lithospermeae</taxon>
        <taxon>Lithospermum</taxon>
    </lineage>
</organism>